<reference evidence="2" key="1">
    <citation type="journal article" date="2021" name="PeerJ">
        <title>Extensive microbial diversity within the chicken gut microbiome revealed by metagenomics and culture.</title>
        <authorList>
            <person name="Gilroy R."/>
            <person name="Ravi A."/>
            <person name="Getino M."/>
            <person name="Pursley I."/>
            <person name="Horton D.L."/>
            <person name="Alikhan N.F."/>
            <person name="Baker D."/>
            <person name="Gharbi K."/>
            <person name="Hall N."/>
            <person name="Watson M."/>
            <person name="Adriaenssens E.M."/>
            <person name="Foster-Nyarko E."/>
            <person name="Jarju S."/>
            <person name="Secka A."/>
            <person name="Antonio M."/>
            <person name="Oren A."/>
            <person name="Chaudhuri R.R."/>
            <person name="La Ragione R."/>
            <person name="Hildebrand F."/>
            <person name="Pallen M.J."/>
        </authorList>
    </citation>
    <scope>NUCLEOTIDE SEQUENCE</scope>
    <source>
        <strain evidence="2">CHK183-1962</strain>
    </source>
</reference>
<dbReference type="Pfam" id="PF01944">
    <property type="entry name" value="SpoIIM"/>
    <property type="match status" value="1"/>
</dbReference>
<keyword evidence="1" id="KW-0472">Membrane</keyword>
<feature type="transmembrane region" description="Helical" evidence="1">
    <location>
        <begin position="164"/>
        <end position="185"/>
    </location>
</feature>
<feature type="transmembrane region" description="Helical" evidence="1">
    <location>
        <begin position="72"/>
        <end position="93"/>
    </location>
</feature>
<sequence>MRKFIRREFFPYWKLFLLLFAVGFALGTVFANVAYRSRGQDVIELQLFSLENFSSSQFYNKDYFFYLLPRRLMGMAGVQVIGATVLGTPLVIAELLMYGFFCGTFLGIVLLQNGIRGILLFAAALLPQYLIYVPAFLGMFTVICSMSGQVKWRTAFFGRKAVQYCLWCVLFLTIILWGILLEAYVNPLLLQWLLKS</sequence>
<dbReference type="AlphaFoldDB" id="A0A9D1XDZ9"/>
<name>A0A9D1XDZ9_9FIRM</name>
<proteinExistence type="predicted"/>
<feature type="transmembrane region" description="Helical" evidence="1">
    <location>
        <begin position="100"/>
        <end position="123"/>
    </location>
</feature>
<dbReference type="InterPro" id="IPR002798">
    <property type="entry name" value="SpoIIM-like"/>
</dbReference>
<evidence type="ECO:0000313" key="3">
    <source>
        <dbReference type="Proteomes" id="UP000886890"/>
    </source>
</evidence>
<accession>A0A9D1XDZ9</accession>
<gene>
    <name evidence="2" type="ORF">H9734_07945</name>
</gene>
<organism evidence="2 3">
    <name type="scientific">Candidatus Fusicatenibacter merdavium</name>
    <dbReference type="NCBI Taxonomy" id="2838600"/>
    <lineage>
        <taxon>Bacteria</taxon>
        <taxon>Bacillati</taxon>
        <taxon>Bacillota</taxon>
        <taxon>Clostridia</taxon>
        <taxon>Lachnospirales</taxon>
        <taxon>Lachnospiraceae</taxon>
        <taxon>Fusicatenibacter</taxon>
    </lineage>
</organism>
<reference evidence="2" key="2">
    <citation type="submission" date="2021-04" db="EMBL/GenBank/DDBJ databases">
        <authorList>
            <person name="Gilroy R."/>
        </authorList>
    </citation>
    <scope>NUCLEOTIDE SEQUENCE</scope>
    <source>
        <strain evidence="2">CHK183-1962</strain>
    </source>
</reference>
<feature type="transmembrane region" description="Helical" evidence="1">
    <location>
        <begin position="129"/>
        <end position="152"/>
    </location>
</feature>
<dbReference type="EMBL" id="DXEK01000135">
    <property type="protein sequence ID" value="HIX77509.1"/>
    <property type="molecule type" value="Genomic_DNA"/>
</dbReference>
<comment type="caution">
    <text evidence="2">The sequence shown here is derived from an EMBL/GenBank/DDBJ whole genome shotgun (WGS) entry which is preliminary data.</text>
</comment>
<protein>
    <submittedName>
        <fullName evidence="2">Stage II sporulation protein M</fullName>
    </submittedName>
</protein>
<keyword evidence="1" id="KW-0812">Transmembrane</keyword>
<dbReference type="Proteomes" id="UP000886890">
    <property type="component" value="Unassembled WGS sequence"/>
</dbReference>
<evidence type="ECO:0000313" key="2">
    <source>
        <dbReference type="EMBL" id="HIX77509.1"/>
    </source>
</evidence>
<evidence type="ECO:0000256" key="1">
    <source>
        <dbReference type="SAM" id="Phobius"/>
    </source>
</evidence>
<keyword evidence="1" id="KW-1133">Transmembrane helix</keyword>